<feature type="region of interest" description="Disordered" evidence="1">
    <location>
        <begin position="1"/>
        <end position="26"/>
    </location>
</feature>
<organism evidence="2 3">
    <name type="scientific">Carnegiea gigantea</name>
    <dbReference type="NCBI Taxonomy" id="171969"/>
    <lineage>
        <taxon>Eukaryota</taxon>
        <taxon>Viridiplantae</taxon>
        <taxon>Streptophyta</taxon>
        <taxon>Embryophyta</taxon>
        <taxon>Tracheophyta</taxon>
        <taxon>Spermatophyta</taxon>
        <taxon>Magnoliopsida</taxon>
        <taxon>eudicotyledons</taxon>
        <taxon>Gunneridae</taxon>
        <taxon>Pentapetalae</taxon>
        <taxon>Caryophyllales</taxon>
        <taxon>Cactineae</taxon>
        <taxon>Cactaceae</taxon>
        <taxon>Cactoideae</taxon>
        <taxon>Echinocereeae</taxon>
        <taxon>Carnegiea</taxon>
    </lineage>
</organism>
<dbReference type="Proteomes" id="UP001153076">
    <property type="component" value="Unassembled WGS sequence"/>
</dbReference>
<protein>
    <submittedName>
        <fullName evidence="2">Uncharacterized protein</fullName>
    </submittedName>
</protein>
<evidence type="ECO:0000313" key="2">
    <source>
        <dbReference type="EMBL" id="KAJ8435748.1"/>
    </source>
</evidence>
<evidence type="ECO:0000256" key="1">
    <source>
        <dbReference type="SAM" id="MobiDB-lite"/>
    </source>
</evidence>
<evidence type="ECO:0000313" key="3">
    <source>
        <dbReference type="Proteomes" id="UP001153076"/>
    </source>
</evidence>
<reference evidence="2" key="1">
    <citation type="submission" date="2022-04" db="EMBL/GenBank/DDBJ databases">
        <title>Carnegiea gigantea Genome sequencing and assembly v2.</title>
        <authorList>
            <person name="Copetti D."/>
            <person name="Sanderson M.J."/>
            <person name="Burquez A."/>
            <person name="Wojciechowski M.F."/>
        </authorList>
    </citation>
    <scope>NUCLEOTIDE SEQUENCE</scope>
    <source>
        <strain evidence="2">SGP5-SGP5p</strain>
        <tissue evidence="2">Aerial part</tissue>
    </source>
</reference>
<dbReference type="AlphaFoldDB" id="A0A9Q1QB58"/>
<comment type="caution">
    <text evidence="2">The sequence shown here is derived from an EMBL/GenBank/DDBJ whole genome shotgun (WGS) entry which is preliminary data.</text>
</comment>
<gene>
    <name evidence="2" type="ORF">Cgig2_003170</name>
</gene>
<accession>A0A9Q1QB58</accession>
<name>A0A9Q1QB58_9CARY</name>
<keyword evidence="3" id="KW-1185">Reference proteome</keyword>
<dbReference type="EMBL" id="JAKOGI010000390">
    <property type="protein sequence ID" value="KAJ8435748.1"/>
    <property type="molecule type" value="Genomic_DNA"/>
</dbReference>
<proteinExistence type="predicted"/>
<sequence length="213" mass="23524">METASSMRPIPTFGHEQTEGCYPSAGRDHPGLYNEGPALCGNVCSLASEQPRPEHPKHIVEVDARKIIRGWLAFPQMHGTQLIMTAEEGTPVSIPTMTFDERENHPVIPPHDDPIVVELKVVSALVQRILVDTGGLPILLPGHQETQASRAGHYAASTPYSKLWRLDSDPSWCGPIAHTVRDKAKSRNIEVDFLVVDVTRHTTSSLDIQLFIK</sequence>